<protein>
    <submittedName>
        <fullName evidence="2">Uncharacterized protein</fullName>
    </submittedName>
</protein>
<name>A0A562JKL1_9FIRM</name>
<accession>A0A562JKL1</accession>
<keyword evidence="3" id="KW-1185">Reference proteome</keyword>
<feature type="transmembrane region" description="Helical" evidence="1">
    <location>
        <begin position="9"/>
        <end position="27"/>
    </location>
</feature>
<keyword evidence="1" id="KW-0812">Transmembrane</keyword>
<dbReference type="Proteomes" id="UP000315343">
    <property type="component" value="Unassembled WGS sequence"/>
</dbReference>
<organism evidence="2 3">
    <name type="scientific">Sedimentibacter saalensis</name>
    <dbReference type="NCBI Taxonomy" id="130788"/>
    <lineage>
        <taxon>Bacteria</taxon>
        <taxon>Bacillati</taxon>
        <taxon>Bacillota</taxon>
        <taxon>Tissierellia</taxon>
        <taxon>Sedimentibacter</taxon>
    </lineage>
</organism>
<comment type="caution">
    <text evidence="2">The sequence shown here is derived from an EMBL/GenBank/DDBJ whole genome shotgun (WGS) entry which is preliminary data.</text>
</comment>
<gene>
    <name evidence="2" type="ORF">LY60_00399</name>
</gene>
<reference evidence="2 3" key="1">
    <citation type="submission" date="2019-07" db="EMBL/GenBank/DDBJ databases">
        <title>Genomic Encyclopedia of Type Strains, Phase I: the one thousand microbial genomes (KMG-I) project.</title>
        <authorList>
            <person name="Kyrpides N."/>
        </authorList>
    </citation>
    <scope>NUCLEOTIDE SEQUENCE [LARGE SCALE GENOMIC DNA]</scope>
    <source>
        <strain evidence="2 3">DSM 13558</strain>
    </source>
</reference>
<dbReference type="RefSeq" id="WP_145079247.1">
    <property type="nucleotide sequence ID" value="NZ_VLKH01000001.1"/>
</dbReference>
<evidence type="ECO:0000313" key="2">
    <source>
        <dbReference type="EMBL" id="TWH83787.1"/>
    </source>
</evidence>
<keyword evidence="1" id="KW-0472">Membrane</keyword>
<dbReference type="AlphaFoldDB" id="A0A562JKL1"/>
<sequence>MQVKDRKNIYILLIIIFILSLTVLFSITNRYLLLPVEKPVFLEADKYTKSLGYNTICNTENAFYRLKDEVLEDKVNIITRLETMFEIAKHEYSMEFNPPIIYISDNANEVGRDFLGFKISIDDPLSMGVVFYHASGGTLPAWICVGLENYWSKVYNFPITAQEKKSEELITIFNSDRIQKLPPFGDAWLIRDFNEDIDMDLLCDYSYSFICFLAKMNYLSDYIKLANYDYRSFINKSQDMINLFSKDIWRSNFTIFVHYSYGKDFSINSPEAIYKYEQYNWNWEDIVKWTEEMDEGIIFIKNFINFNYNEQLDITLAANDNRYSWAPNSIKVKLNVLKFGPEASTHEVTHVLCNLSGIEKNTSLFFKEGLASLLSSLFDNEYKTSRYKRYQKIFTDIPDEYVGELVKIYNERILKLGKDDEFNISTSIESQAILEFENGERRIPLLQSDSSDYILGDTLSKEMYSYYKAESFLLYLYNCYGKEKLMSVYSDNNRIEELYGKSLYDLVNEWKEYLYK</sequence>
<evidence type="ECO:0000313" key="3">
    <source>
        <dbReference type="Proteomes" id="UP000315343"/>
    </source>
</evidence>
<dbReference type="EMBL" id="VLKH01000001">
    <property type="protein sequence ID" value="TWH83787.1"/>
    <property type="molecule type" value="Genomic_DNA"/>
</dbReference>
<evidence type="ECO:0000256" key="1">
    <source>
        <dbReference type="SAM" id="Phobius"/>
    </source>
</evidence>
<dbReference type="OrthoDB" id="10021101at2"/>
<keyword evidence="1" id="KW-1133">Transmembrane helix</keyword>
<proteinExistence type="predicted"/>